<protein>
    <submittedName>
        <fullName evidence="2">Uncharacterized protein</fullName>
    </submittedName>
</protein>
<comment type="caution">
    <text evidence="2">The sequence shown here is derived from an EMBL/GenBank/DDBJ whole genome shotgun (WGS) entry which is preliminary data.</text>
</comment>
<evidence type="ECO:0000256" key="1">
    <source>
        <dbReference type="SAM" id="MobiDB-lite"/>
    </source>
</evidence>
<feature type="region of interest" description="Disordered" evidence="1">
    <location>
        <begin position="31"/>
        <end position="62"/>
    </location>
</feature>
<accession>A0A4Y2CRV0</accession>
<evidence type="ECO:0000313" key="3">
    <source>
        <dbReference type="Proteomes" id="UP000499080"/>
    </source>
</evidence>
<organism evidence="2 3">
    <name type="scientific">Araneus ventricosus</name>
    <name type="common">Orbweaver spider</name>
    <name type="synonym">Epeira ventricosa</name>
    <dbReference type="NCBI Taxonomy" id="182803"/>
    <lineage>
        <taxon>Eukaryota</taxon>
        <taxon>Metazoa</taxon>
        <taxon>Ecdysozoa</taxon>
        <taxon>Arthropoda</taxon>
        <taxon>Chelicerata</taxon>
        <taxon>Arachnida</taxon>
        <taxon>Araneae</taxon>
        <taxon>Araneomorphae</taxon>
        <taxon>Entelegynae</taxon>
        <taxon>Araneoidea</taxon>
        <taxon>Araneidae</taxon>
        <taxon>Araneus</taxon>
    </lineage>
</organism>
<reference evidence="2 3" key="1">
    <citation type="journal article" date="2019" name="Sci. Rep.">
        <title>Orb-weaving spider Araneus ventricosus genome elucidates the spidroin gene catalogue.</title>
        <authorList>
            <person name="Kono N."/>
            <person name="Nakamura H."/>
            <person name="Ohtoshi R."/>
            <person name="Moran D.A.P."/>
            <person name="Shinohara A."/>
            <person name="Yoshida Y."/>
            <person name="Fujiwara M."/>
            <person name="Mori M."/>
            <person name="Tomita M."/>
            <person name="Arakawa K."/>
        </authorList>
    </citation>
    <scope>NUCLEOTIDE SEQUENCE [LARGE SCALE GENOMIC DNA]</scope>
</reference>
<dbReference type="EMBL" id="BGPR01000228">
    <property type="protein sequence ID" value="GBM06398.1"/>
    <property type="molecule type" value="Genomic_DNA"/>
</dbReference>
<proteinExistence type="predicted"/>
<keyword evidence="3" id="KW-1185">Reference proteome</keyword>
<gene>
    <name evidence="2" type="ORF">AVEN_266353_1</name>
</gene>
<dbReference type="Proteomes" id="UP000499080">
    <property type="component" value="Unassembled WGS sequence"/>
</dbReference>
<dbReference type="AlphaFoldDB" id="A0A4Y2CRV0"/>
<sequence length="100" mass="11173">MIIELSHQAIHHTCIILQNLFPSVKRLAHGGRRRARSLPPRLSTHAFPLSEGSGQYSPLHQDSGKSTRIKQIVVKPIPLASHQFPSLSRSGNDWAHILSR</sequence>
<evidence type="ECO:0000313" key="2">
    <source>
        <dbReference type="EMBL" id="GBM06398.1"/>
    </source>
</evidence>
<feature type="compositionally biased region" description="Polar residues" evidence="1">
    <location>
        <begin position="52"/>
        <end position="62"/>
    </location>
</feature>
<name>A0A4Y2CRV0_ARAVE</name>